<dbReference type="InterPro" id="IPR041569">
    <property type="entry name" value="AAA_lid_3"/>
</dbReference>
<dbReference type="Gene3D" id="1.10.8.60">
    <property type="match status" value="2"/>
</dbReference>
<evidence type="ECO:0000256" key="2">
    <source>
        <dbReference type="ARBA" id="ARBA00022737"/>
    </source>
</evidence>
<feature type="domain" description="AAA+ ATPase" evidence="6">
    <location>
        <begin position="541"/>
        <end position="677"/>
    </location>
</feature>
<reference evidence="8" key="2">
    <citation type="submission" date="2015-01" db="EMBL/GenBank/DDBJ databases">
        <title>Evolutionary Origins and Diversification of the Mycorrhizal Mutualists.</title>
        <authorList>
            <consortium name="DOE Joint Genome Institute"/>
            <consortium name="Mycorrhizal Genomics Consortium"/>
            <person name="Kohler A."/>
            <person name="Kuo A."/>
            <person name="Nagy L.G."/>
            <person name="Floudas D."/>
            <person name="Copeland A."/>
            <person name="Barry K.W."/>
            <person name="Cichocki N."/>
            <person name="Veneault-Fourrey C."/>
            <person name="LaButti K."/>
            <person name="Lindquist E.A."/>
            <person name="Lipzen A."/>
            <person name="Lundell T."/>
            <person name="Morin E."/>
            <person name="Murat C."/>
            <person name="Riley R."/>
            <person name="Ohm R."/>
            <person name="Sun H."/>
            <person name="Tunlid A."/>
            <person name="Henrissat B."/>
            <person name="Grigoriev I.V."/>
            <person name="Hibbett D.S."/>
            <person name="Martin F."/>
        </authorList>
    </citation>
    <scope>NUCLEOTIDE SEQUENCE [LARGE SCALE GENOMIC DNA]</scope>
    <source>
        <strain evidence="8">Zn</strain>
    </source>
</reference>
<dbReference type="GO" id="GO:0016887">
    <property type="term" value="F:ATP hydrolysis activity"/>
    <property type="evidence" value="ECO:0007669"/>
    <property type="project" value="InterPro"/>
</dbReference>
<dbReference type="Proteomes" id="UP000054321">
    <property type="component" value="Unassembled WGS sequence"/>
</dbReference>
<comment type="similarity">
    <text evidence="1">Belongs to the AAA ATPase family.</text>
</comment>
<dbReference type="PANTHER" id="PTHR23077">
    <property type="entry name" value="AAA-FAMILY ATPASE"/>
    <property type="match status" value="1"/>
</dbReference>
<feature type="compositionally biased region" description="Polar residues" evidence="5">
    <location>
        <begin position="143"/>
        <end position="158"/>
    </location>
</feature>
<dbReference type="SUPFAM" id="SSF52540">
    <property type="entry name" value="P-loop containing nucleoside triphosphate hydrolases"/>
    <property type="match status" value="2"/>
</dbReference>
<dbReference type="STRING" id="913774.A0A0C3D2R8"/>
<dbReference type="HOGENOM" id="CLU_000688_8_3_1"/>
<evidence type="ECO:0000256" key="1">
    <source>
        <dbReference type="ARBA" id="ARBA00006914"/>
    </source>
</evidence>
<gene>
    <name evidence="7" type="ORF">OIDMADRAFT_175747</name>
</gene>
<reference evidence="7 8" key="1">
    <citation type="submission" date="2014-04" db="EMBL/GenBank/DDBJ databases">
        <authorList>
            <consortium name="DOE Joint Genome Institute"/>
            <person name="Kuo A."/>
            <person name="Martino E."/>
            <person name="Perotto S."/>
            <person name="Kohler A."/>
            <person name="Nagy L.G."/>
            <person name="Floudas D."/>
            <person name="Copeland A."/>
            <person name="Barry K.W."/>
            <person name="Cichocki N."/>
            <person name="Veneault-Fourrey C."/>
            <person name="LaButti K."/>
            <person name="Lindquist E.A."/>
            <person name="Lipzen A."/>
            <person name="Lundell T."/>
            <person name="Morin E."/>
            <person name="Murat C."/>
            <person name="Sun H."/>
            <person name="Tunlid A."/>
            <person name="Henrissat B."/>
            <person name="Grigoriev I.V."/>
            <person name="Hibbett D.S."/>
            <person name="Martin F."/>
            <person name="Nordberg H.P."/>
            <person name="Cantor M.N."/>
            <person name="Hua S.X."/>
        </authorList>
    </citation>
    <scope>NUCLEOTIDE SEQUENCE [LARGE SCALE GENOMIC DNA]</scope>
    <source>
        <strain evidence="7 8">Zn</strain>
    </source>
</reference>
<dbReference type="FunCoup" id="A0A0C3D2R8">
    <property type="interactions" value="981"/>
</dbReference>
<dbReference type="Gene3D" id="3.40.50.300">
    <property type="entry name" value="P-loop containing nucleotide triphosphate hydrolases"/>
    <property type="match status" value="2"/>
</dbReference>
<evidence type="ECO:0000256" key="3">
    <source>
        <dbReference type="ARBA" id="ARBA00022741"/>
    </source>
</evidence>
<dbReference type="GO" id="GO:0042254">
    <property type="term" value="P:ribosome biogenesis"/>
    <property type="evidence" value="ECO:0007669"/>
    <property type="project" value="TreeGrafter"/>
</dbReference>
<accession>A0A0C3D2R8</accession>
<feature type="compositionally biased region" description="Basic and acidic residues" evidence="5">
    <location>
        <begin position="167"/>
        <end position="195"/>
    </location>
</feature>
<dbReference type="GO" id="GO:0003723">
    <property type="term" value="F:RNA binding"/>
    <property type="evidence" value="ECO:0007669"/>
    <property type="project" value="TreeGrafter"/>
</dbReference>
<dbReference type="FunFam" id="3.40.50.300:FF:000365">
    <property type="entry name" value="Ribosome biogenesis ATPase RIX7"/>
    <property type="match status" value="1"/>
</dbReference>
<evidence type="ECO:0000313" key="8">
    <source>
        <dbReference type="Proteomes" id="UP000054321"/>
    </source>
</evidence>
<dbReference type="InterPro" id="IPR027417">
    <property type="entry name" value="P-loop_NTPase"/>
</dbReference>
<dbReference type="PANTHER" id="PTHR23077:SF171">
    <property type="entry name" value="NUCLEAR VALOSIN-CONTAINING PROTEIN-LIKE"/>
    <property type="match status" value="1"/>
</dbReference>
<dbReference type="InParanoid" id="A0A0C3D2R8"/>
<organism evidence="7 8">
    <name type="scientific">Oidiodendron maius (strain Zn)</name>
    <dbReference type="NCBI Taxonomy" id="913774"/>
    <lineage>
        <taxon>Eukaryota</taxon>
        <taxon>Fungi</taxon>
        <taxon>Dikarya</taxon>
        <taxon>Ascomycota</taxon>
        <taxon>Pezizomycotina</taxon>
        <taxon>Leotiomycetes</taxon>
        <taxon>Leotiomycetes incertae sedis</taxon>
        <taxon>Myxotrichaceae</taxon>
        <taxon>Oidiodendron</taxon>
    </lineage>
</organism>
<dbReference type="InterPro" id="IPR003593">
    <property type="entry name" value="AAA+_ATPase"/>
</dbReference>
<protein>
    <recommendedName>
        <fullName evidence="6">AAA+ ATPase domain-containing protein</fullName>
    </recommendedName>
</protein>
<evidence type="ECO:0000259" key="6">
    <source>
        <dbReference type="SMART" id="SM00382"/>
    </source>
</evidence>
<dbReference type="GO" id="GO:0005524">
    <property type="term" value="F:ATP binding"/>
    <property type="evidence" value="ECO:0007669"/>
    <property type="project" value="UniProtKB-KW"/>
</dbReference>
<feature type="domain" description="AAA+ ATPase" evidence="6">
    <location>
        <begin position="235"/>
        <end position="375"/>
    </location>
</feature>
<feature type="region of interest" description="Disordered" evidence="5">
    <location>
        <begin position="143"/>
        <end position="202"/>
    </location>
</feature>
<dbReference type="SMART" id="SM00382">
    <property type="entry name" value="AAA"/>
    <property type="match status" value="2"/>
</dbReference>
<evidence type="ECO:0000313" key="7">
    <source>
        <dbReference type="EMBL" id="KIN05559.1"/>
    </source>
</evidence>
<dbReference type="GO" id="GO:1990275">
    <property type="term" value="F:preribosome binding"/>
    <property type="evidence" value="ECO:0007669"/>
    <property type="project" value="TreeGrafter"/>
</dbReference>
<feature type="compositionally biased region" description="Acidic residues" evidence="5">
    <location>
        <begin position="95"/>
        <end position="109"/>
    </location>
</feature>
<keyword evidence="8" id="KW-1185">Reference proteome</keyword>
<proteinExistence type="inferred from homology"/>
<dbReference type="InterPro" id="IPR003959">
    <property type="entry name" value="ATPase_AAA_core"/>
</dbReference>
<feature type="region of interest" description="Disordered" evidence="5">
    <location>
        <begin position="95"/>
        <end position="115"/>
    </location>
</feature>
<dbReference type="PROSITE" id="PS00674">
    <property type="entry name" value="AAA"/>
    <property type="match status" value="1"/>
</dbReference>
<dbReference type="InterPro" id="IPR003960">
    <property type="entry name" value="ATPase_AAA_CS"/>
</dbReference>
<dbReference type="InterPro" id="IPR050168">
    <property type="entry name" value="AAA_ATPase_domain"/>
</dbReference>
<dbReference type="Pfam" id="PF17862">
    <property type="entry name" value="AAA_lid_3"/>
    <property type="match status" value="1"/>
</dbReference>
<dbReference type="OrthoDB" id="27435at2759"/>
<keyword evidence="3" id="KW-0547">Nucleotide-binding</keyword>
<keyword evidence="4" id="KW-0067">ATP-binding</keyword>
<dbReference type="GO" id="GO:0005634">
    <property type="term" value="C:nucleus"/>
    <property type="evidence" value="ECO:0007669"/>
    <property type="project" value="TreeGrafter"/>
</dbReference>
<name>A0A0C3D2R8_OIDMZ</name>
<sequence length="785" mass="85887">MVIAGVLQQILEANIMLPQGSLKSFEVVPLEIYAIVRKLADEQAQLENGGKRLTITIIYDYIKRSNSSLKRRSKKLLEDSIDRVLRVVKEEQDDSESVDGDFAGIDDAEPQAKEHNIMNKSITRMWAKPTASEAMTFVEDSTVATGNDTPSFPIQALSNGDVASPTRTERQENGEPRPKRRKGDREARKEIDRSPPTDISLENLGGVDTVIEELNELVAMPMLYPDLYIQTGIQPPRGVLLHGPPGCGKTMIANAFAAEVGVSYIPLSAPSLVAGMSGESEKKIRDIFDEAKRMAPCLVFIDEIDVIMGKRESAQREMEKRIVAQMLTCMDDMALEKTGGKPVIIIAATNRPDSLDPALRRAGRFNKEINLGVPNEQAREKILRALTQRLNLPESFDYRSLAKLTPGFVGADLNDVVSVAGTEAMKRMMAVLKQRSTTAMDIDSVSSSTGVAPPLLTLRSLISHAGESVSVPEDDLAITYADFLTAVPKVQPSAKREGFATIPDTTWAHIGALHEVRDQLEMAIVEPIKRPESFARVGITAPAGVLLWGPPGCGKTLLAKAVANESKANFISIKGPELLNKYVGESERAVRQVFERARSSIPCILFFDELDALVPKREDSLSEASSKVVNTLLTELDGLSNRAGIYVVAATNRPDMIDPAMLRPGRLGTSVYVDLPTANERVEILKAIIKRALPDATKAQMDNLEEVAKDPRAEGYSGADLGNLHMAAAVATLKREAQEEKEVAAGTRLQVLHGVQKIDWEVALGKVKASVKDIEKYRRLKNRGM</sequence>
<dbReference type="FunFam" id="1.10.8.60:FF:000081">
    <property type="entry name" value="AAA family ATPase/60S ribosome export protein"/>
    <property type="match status" value="1"/>
</dbReference>
<keyword evidence="2" id="KW-0677">Repeat</keyword>
<evidence type="ECO:0000256" key="5">
    <source>
        <dbReference type="SAM" id="MobiDB-lite"/>
    </source>
</evidence>
<dbReference type="EMBL" id="KN832871">
    <property type="protein sequence ID" value="KIN05559.1"/>
    <property type="molecule type" value="Genomic_DNA"/>
</dbReference>
<dbReference type="Pfam" id="PF00004">
    <property type="entry name" value="AAA"/>
    <property type="match status" value="2"/>
</dbReference>
<evidence type="ECO:0000256" key="4">
    <source>
        <dbReference type="ARBA" id="ARBA00022840"/>
    </source>
</evidence>
<dbReference type="AlphaFoldDB" id="A0A0C3D2R8"/>
<dbReference type="FunFam" id="3.40.50.300:FF:000018">
    <property type="entry name" value="Cell division control 48"/>
    <property type="match status" value="1"/>
</dbReference>